<gene>
    <name evidence="1" type="ORF">F5876DRAFT_65288</name>
</gene>
<protein>
    <submittedName>
        <fullName evidence="1">Uncharacterized protein</fullName>
    </submittedName>
</protein>
<evidence type="ECO:0000313" key="2">
    <source>
        <dbReference type="Proteomes" id="UP001163835"/>
    </source>
</evidence>
<reference evidence="1" key="1">
    <citation type="submission" date="2022-09" db="EMBL/GenBank/DDBJ databases">
        <title>A Global Phylogenomic Analysis of the Shiitake Genus Lentinula.</title>
        <authorList>
            <consortium name="DOE Joint Genome Institute"/>
            <person name="Sierra-Patev S."/>
            <person name="Min B."/>
            <person name="Naranjo-Ortiz M."/>
            <person name="Looney B."/>
            <person name="Konkel Z."/>
            <person name="Slot J.C."/>
            <person name="Sakamoto Y."/>
            <person name="Steenwyk J.L."/>
            <person name="Rokas A."/>
            <person name="Carro J."/>
            <person name="Camarero S."/>
            <person name="Ferreira P."/>
            <person name="Molpeceres G."/>
            <person name="Ruiz-Duenas F.J."/>
            <person name="Serrano A."/>
            <person name="Henrissat B."/>
            <person name="Drula E."/>
            <person name="Hughes K.W."/>
            <person name="Mata J.L."/>
            <person name="Ishikawa N.K."/>
            <person name="Vargas-Isla R."/>
            <person name="Ushijima S."/>
            <person name="Smith C.A."/>
            <person name="Ahrendt S."/>
            <person name="Andreopoulos W."/>
            <person name="He G."/>
            <person name="Labutti K."/>
            <person name="Lipzen A."/>
            <person name="Ng V."/>
            <person name="Riley R."/>
            <person name="Sandor L."/>
            <person name="Barry K."/>
            <person name="Martinez A.T."/>
            <person name="Xiao Y."/>
            <person name="Gibbons J.G."/>
            <person name="Terashima K."/>
            <person name="Grigoriev I.V."/>
            <person name="Hibbett D.S."/>
        </authorList>
    </citation>
    <scope>NUCLEOTIDE SEQUENCE</scope>
    <source>
        <strain evidence="1">TMI1499</strain>
    </source>
</reference>
<sequence length="270" mass="31482">MGPRLCFGFLIPDEHMQSVGKLHYEKLYPDDQLPEAHCAEATYDDVASTHFMRKAKELSWATPRMATVYSTRQGHLGGVVSSFDNFSHHLGPLGSPRRPGPRQLTREIIEQYQKAIEIDILPRWYYIYYQYPAMGPRMCFGFLIPDDHMQSVGKLHYEKLYPDYQLPEARYAEATYDDVASSIFMERAKELPWATPKMANVYSTRDGDIGRVVSLFDNFSHYLGQLGSPRRPGPKQLTREIIEQYQKVLEIDTLPRWYYLTDQSTFERQY</sequence>
<dbReference type="EMBL" id="MU795084">
    <property type="protein sequence ID" value="KAJ3810852.1"/>
    <property type="molecule type" value="Genomic_DNA"/>
</dbReference>
<comment type="caution">
    <text evidence="1">The sequence shown here is derived from an EMBL/GenBank/DDBJ whole genome shotgun (WGS) entry which is preliminary data.</text>
</comment>
<proteinExistence type="predicted"/>
<keyword evidence="2" id="KW-1185">Reference proteome</keyword>
<evidence type="ECO:0000313" key="1">
    <source>
        <dbReference type="EMBL" id="KAJ3810852.1"/>
    </source>
</evidence>
<organism evidence="1 2">
    <name type="scientific">Lentinula aff. lateritia</name>
    <dbReference type="NCBI Taxonomy" id="2804960"/>
    <lineage>
        <taxon>Eukaryota</taxon>
        <taxon>Fungi</taxon>
        <taxon>Dikarya</taxon>
        <taxon>Basidiomycota</taxon>
        <taxon>Agaricomycotina</taxon>
        <taxon>Agaricomycetes</taxon>
        <taxon>Agaricomycetidae</taxon>
        <taxon>Agaricales</taxon>
        <taxon>Marasmiineae</taxon>
        <taxon>Omphalotaceae</taxon>
        <taxon>Lentinula</taxon>
    </lineage>
</organism>
<dbReference type="Proteomes" id="UP001163835">
    <property type="component" value="Unassembled WGS sequence"/>
</dbReference>
<accession>A0ACC1U1C8</accession>
<name>A0ACC1U1C8_9AGAR</name>